<feature type="compositionally biased region" description="Low complexity" evidence="1">
    <location>
        <begin position="243"/>
        <end position="254"/>
    </location>
</feature>
<keyword evidence="2" id="KW-0732">Signal</keyword>
<accession>E8X4S8</accession>
<gene>
    <name evidence="3" type="ordered locus">AciX9_3563</name>
</gene>
<protein>
    <submittedName>
        <fullName evidence="3">Uncharacterized protein</fullName>
    </submittedName>
</protein>
<dbReference type="KEGG" id="acm:AciX9_3563"/>
<dbReference type="OrthoDB" id="113128at2"/>
<feature type="compositionally biased region" description="Low complexity" evidence="1">
    <location>
        <begin position="139"/>
        <end position="152"/>
    </location>
</feature>
<feature type="signal peptide" evidence="2">
    <location>
        <begin position="1"/>
        <end position="21"/>
    </location>
</feature>
<organism evidence="4">
    <name type="scientific">Granulicella tundricola (strain ATCC BAA-1859 / DSM 23138 / MP5ACTX9)</name>
    <dbReference type="NCBI Taxonomy" id="1198114"/>
    <lineage>
        <taxon>Bacteria</taxon>
        <taxon>Pseudomonadati</taxon>
        <taxon>Acidobacteriota</taxon>
        <taxon>Terriglobia</taxon>
        <taxon>Terriglobales</taxon>
        <taxon>Acidobacteriaceae</taxon>
        <taxon>Granulicella</taxon>
    </lineage>
</organism>
<name>E8X4S8_GRATM</name>
<dbReference type="Proteomes" id="UP000000343">
    <property type="component" value="Chromosome"/>
</dbReference>
<evidence type="ECO:0000313" key="3">
    <source>
        <dbReference type="EMBL" id="ADW70567.1"/>
    </source>
</evidence>
<reference evidence="4" key="1">
    <citation type="submission" date="2011-01" db="EMBL/GenBank/DDBJ databases">
        <title>Complete sequence of chromosome of Acidobacterium sp. MP5ACTX9.</title>
        <authorList>
            <consortium name="US DOE Joint Genome Institute"/>
            <person name="Lucas S."/>
            <person name="Copeland A."/>
            <person name="Lapidus A."/>
            <person name="Cheng J.-F."/>
            <person name="Goodwin L."/>
            <person name="Pitluck S."/>
            <person name="Teshima H."/>
            <person name="Detter J.C."/>
            <person name="Han C."/>
            <person name="Tapia R."/>
            <person name="Land M."/>
            <person name="Hauser L."/>
            <person name="Kyrpides N."/>
            <person name="Ivanova N."/>
            <person name="Ovchinnikova G."/>
            <person name="Pagani I."/>
            <person name="Rawat S.R."/>
            <person name="Mannisto M."/>
            <person name="Haggblom M.M."/>
            <person name="Woyke T."/>
        </authorList>
    </citation>
    <scope>NUCLEOTIDE SEQUENCE [LARGE SCALE GENOMIC DNA]</scope>
    <source>
        <strain evidence="4">MP5ACTX9</strain>
    </source>
</reference>
<sequence length="564" mass="59592">MKRWFGLAFSGAALATGVGFAQTHVVKKPETVVRAVGVYEWTGELGKAKASRFVPVTVFIDNELQDAGFYLARPVPFALQTGTIFELDKAGVPDGTLELAYQRHLTGGVADLDGGWLGYGAYKAPPVMKASTKKSGALSKVEVSGGKSESSGPKFGKTPDASSKDPDRPTMRRKTDSDDTDTTKSASTSTPASTPTSPDDPNRPTMKRKTDSDTAASATPSSTASTPEDDPDRPTMKRKTDSDTASTPATSTPADDSDRPTMKRKSDSDSTTDSTDSKTSADSKTSTDSAGSGGENDPERPTLRKRTDAQRQGARKEHDSSSVTGVGSLNDDPDRPNLHRGKPAGRMNEDDLPPLQGTPADMQQLVAVSDAKNRDTHDFARAWADDAERTAVLGKMQAMARDRLTAYGDAAAKAAAAPAAAAKTAHAHAHAPVKRAAVKKPVVPASAAVALNDEVLKGFTLSYGGAATYFYTASTPGADGTTRYVTVVAQLEPAGDLKAALASVTDSTHLDRSPWMRLVDAVDVEASNRASLLLELRAQHSRQFALYRVIGAQAEQRFLTGSTE</sequence>
<feature type="chain" id="PRO_5003233677" evidence="2">
    <location>
        <begin position="22"/>
        <end position="564"/>
    </location>
</feature>
<feature type="compositionally biased region" description="Basic and acidic residues" evidence="1">
    <location>
        <begin position="297"/>
        <end position="320"/>
    </location>
</feature>
<dbReference type="eggNOG" id="ENOG502Z9FV">
    <property type="taxonomic scope" value="Bacteria"/>
</dbReference>
<keyword evidence="4" id="KW-1185">Reference proteome</keyword>
<dbReference type="STRING" id="1198114.AciX9_3563"/>
<proteinExistence type="predicted"/>
<dbReference type="PaxDb" id="1198114-AciX9_3563"/>
<feature type="region of interest" description="Disordered" evidence="1">
    <location>
        <begin position="139"/>
        <end position="358"/>
    </location>
</feature>
<dbReference type="RefSeq" id="WP_013581878.1">
    <property type="nucleotide sequence ID" value="NC_015064.1"/>
</dbReference>
<evidence type="ECO:0000256" key="1">
    <source>
        <dbReference type="SAM" id="MobiDB-lite"/>
    </source>
</evidence>
<dbReference type="AlphaFoldDB" id="E8X4S8"/>
<feature type="compositionally biased region" description="Basic and acidic residues" evidence="1">
    <location>
        <begin position="232"/>
        <end position="242"/>
    </location>
</feature>
<feature type="compositionally biased region" description="Basic and acidic residues" evidence="1">
    <location>
        <begin position="162"/>
        <end position="177"/>
    </location>
</feature>
<dbReference type="EMBL" id="CP002480">
    <property type="protein sequence ID" value="ADW70567.1"/>
    <property type="molecule type" value="Genomic_DNA"/>
</dbReference>
<evidence type="ECO:0000256" key="2">
    <source>
        <dbReference type="SAM" id="SignalP"/>
    </source>
</evidence>
<evidence type="ECO:0000313" key="4">
    <source>
        <dbReference type="Proteomes" id="UP000000343"/>
    </source>
</evidence>
<feature type="compositionally biased region" description="Low complexity" evidence="1">
    <location>
        <begin position="183"/>
        <end position="199"/>
    </location>
</feature>
<feature type="compositionally biased region" description="Basic and acidic residues" evidence="1">
    <location>
        <begin position="256"/>
        <end position="268"/>
    </location>
</feature>
<feature type="compositionally biased region" description="Low complexity" evidence="1">
    <location>
        <begin position="213"/>
        <end position="226"/>
    </location>
</feature>
<dbReference type="HOGENOM" id="CLU_028737_0_0_0"/>